<keyword evidence="2" id="KW-1185">Reference proteome</keyword>
<gene>
    <name evidence="1" type="ORF">T9A_00144</name>
</gene>
<dbReference type="InterPro" id="IPR016913">
    <property type="entry name" value="UCP029215"/>
</dbReference>
<comment type="caution">
    <text evidence="1">The sequence shown here is derived from an EMBL/GenBank/DDBJ whole genome shotgun (WGS) entry which is preliminary data.</text>
</comment>
<proteinExistence type="predicted"/>
<protein>
    <submittedName>
        <fullName evidence="1">Uncharacterized protein</fullName>
    </submittedName>
</protein>
<dbReference type="RefSeq" id="WP_084573345.1">
    <property type="nucleotide sequence ID" value="NZ_ARXU01000001.1"/>
</dbReference>
<dbReference type="Pfam" id="PF09979">
    <property type="entry name" value="DUF2213"/>
    <property type="match status" value="1"/>
</dbReference>
<dbReference type="EMBL" id="ARXU01000001">
    <property type="protein sequence ID" value="KGD62824.1"/>
    <property type="molecule type" value="Genomic_DNA"/>
</dbReference>
<accession>A0ABR4WHZ9</accession>
<dbReference type="Proteomes" id="UP000029443">
    <property type="component" value="Unassembled WGS sequence"/>
</dbReference>
<evidence type="ECO:0000313" key="2">
    <source>
        <dbReference type="Proteomes" id="UP000029443"/>
    </source>
</evidence>
<sequence>MRAKLFRAVPFARAGYQEYVAHELGRAGSDVLKVYRDPGEVKRSAQSFNGVPVTVDHPDGGVSGDSVKRDMVGIVSAPFYDESSQQLKADFLIWEEQAIAAIADGLRELSGGYAADYQEAARGLEQRDIQGNHVALVPKGRSGSAQRIGG</sequence>
<reference evidence="1 2" key="1">
    <citation type="submission" date="2012-09" db="EMBL/GenBank/DDBJ databases">
        <title>Genome Sequence of alkane-degrading Bacterium Alcanivorax jadensis T9.</title>
        <authorList>
            <person name="Lai Q."/>
            <person name="Shao Z."/>
        </authorList>
    </citation>
    <scope>NUCLEOTIDE SEQUENCE [LARGE SCALE GENOMIC DNA]</scope>
    <source>
        <strain evidence="1 2">T9</strain>
    </source>
</reference>
<name>A0ABR4WHZ9_9GAMM</name>
<evidence type="ECO:0000313" key="1">
    <source>
        <dbReference type="EMBL" id="KGD62824.1"/>
    </source>
</evidence>
<organism evidence="1 2">
    <name type="scientific">Alcanivorax jadensis T9</name>
    <dbReference type="NCBI Taxonomy" id="1177181"/>
    <lineage>
        <taxon>Bacteria</taxon>
        <taxon>Pseudomonadati</taxon>
        <taxon>Pseudomonadota</taxon>
        <taxon>Gammaproteobacteria</taxon>
        <taxon>Oceanospirillales</taxon>
        <taxon>Alcanivoracaceae</taxon>
        <taxon>Alcanivorax</taxon>
    </lineage>
</organism>